<dbReference type="GO" id="GO:0016020">
    <property type="term" value="C:membrane"/>
    <property type="evidence" value="ECO:0007669"/>
    <property type="project" value="UniProtKB-SubCell"/>
</dbReference>
<evidence type="ECO:0000256" key="2">
    <source>
        <dbReference type="ARBA" id="ARBA00022692"/>
    </source>
</evidence>
<dbReference type="EMBL" id="BARS01017452">
    <property type="protein sequence ID" value="GAF97913.1"/>
    <property type="molecule type" value="Genomic_DNA"/>
</dbReference>
<evidence type="ECO:0000256" key="4">
    <source>
        <dbReference type="ARBA" id="ARBA00023136"/>
    </source>
</evidence>
<evidence type="ECO:0000256" key="1">
    <source>
        <dbReference type="ARBA" id="ARBA00004141"/>
    </source>
</evidence>
<evidence type="ECO:0000256" key="3">
    <source>
        <dbReference type="ARBA" id="ARBA00022989"/>
    </source>
</evidence>
<proteinExistence type="predicted"/>
<keyword evidence="4 5" id="KW-0472">Membrane</keyword>
<feature type="transmembrane region" description="Helical" evidence="5">
    <location>
        <begin position="40"/>
        <end position="64"/>
    </location>
</feature>
<dbReference type="PANTHER" id="PTHR37306">
    <property type="entry name" value="COLICIN V PRODUCTION PROTEIN"/>
    <property type="match status" value="1"/>
</dbReference>
<gene>
    <name evidence="6" type="ORF">S01H1_28542</name>
</gene>
<feature type="non-terminal residue" evidence="6">
    <location>
        <position position="1"/>
    </location>
</feature>
<dbReference type="InterPro" id="IPR003825">
    <property type="entry name" value="Colicin-V_CvpA"/>
</dbReference>
<reference evidence="6" key="1">
    <citation type="journal article" date="2014" name="Front. Microbiol.">
        <title>High frequency of phylogenetically diverse reductive dehalogenase-homologous genes in deep subseafloor sedimentary metagenomes.</title>
        <authorList>
            <person name="Kawai M."/>
            <person name="Futagami T."/>
            <person name="Toyoda A."/>
            <person name="Takaki Y."/>
            <person name="Nishi S."/>
            <person name="Hori S."/>
            <person name="Arai W."/>
            <person name="Tsubouchi T."/>
            <person name="Morono Y."/>
            <person name="Uchiyama I."/>
            <person name="Ito T."/>
            <person name="Fujiyama A."/>
            <person name="Inagaki F."/>
            <person name="Takami H."/>
        </authorList>
    </citation>
    <scope>NUCLEOTIDE SEQUENCE</scope>
    <source>
        <strain evidence="6">Expedition CK06-06</strain>
    </source>
</reference>
<dbReference type="Pfam" id="PF02674">
    <property type="entry name" value="Colicin_V"/>
    <property type="match status" value="1"/>
</dbReference>
<name>X0TWD5_9ZZZZ</name>
<evidence type="ECO:0000256" key="5">
    <source>
        <dbReference type="SAM" id="Phobius"/>
    </source>
</evidence>
<dbReference type="PANTHER" id="PTHR37306:SF1">
    <property type="entry name" value="COLICIN V PRODUCTION PROTEIN"/>
    <property type="match status" value="1"/>
</dbReference>
<comment type="caution">
    <text evidence="6">The sequence shown here is derived from an EMBL/GenBank/DDBJ whole genome shotgun (WGS) entry which is preliminary data.</text>
</comment>
<sequence length="141" mass="14888">RMGIIKAALSLAGLIVGVVLASNFYQELGGVLDFIADEKIANIVAFILILAVVMVIANVAAALLKHTAKAILLGWVDRLGGAVFGLFIGAIFMGAILAIIVKFFGTGLVTESLLAGILLDKFPLILALLPSEFDSVRDFFQ</sequence>
<accession>X0TWD5</accession>
<keyword evidence="2 5" id="KW-0812">Transmembrane</keyword>
<protein>
    <recommendedName>
        <fullName evidence="7">CvpA family protein</fullName>
    </recommendedName>
</protein>
<keyword evidence="3 5" id="KW-1133">Transmembrane helix</keyword>
<dbReference type="AlphaFoldDB" id="X0TWD5"/>
<organism evidence="6">
    <name type="scientific">marine sediment metagenome</name>
    <dbReference type="NCBI Taxonomy" id="412755"/>
    <lineage>
        <taxon>unclassified sequences</taxon>
        <taxon>metagenomes</taxon>
        <taxon>ecological metagenomes</taxon>
    </lineage>
</organism>
<feature type="transmembrane region" description="Helical" evidence="5">
    <location>
        <begin position="76"/>
        <end position="101"/>
    </location>
</feature>
<evidence type="ECO:0000313" key="6">
    <source>
        <dbReference type="EMBL" id="GAF97913.1"/>
    </source>
</evidence>
<dbReference type="GO" id="GO:0009403">
    <property type="term" value="P:toxin biosynthetic process"/>
    <property type="evidence" value="ECO:0007669"/>
    <property type="project" value="InterPro"/>
</dbReference>
<evidence type="ECO:0008006" key="7">
    <source>
        <dbReference type="Google" id="ProtNLM"/>
    </source>
</evidence>
<comment type="subcellular location">
    <subcellularLocation>
        <location evidence="1">Membrane</location>
        <topology evidence="1">Multi-pass membrane protein</topology>
    </subcellularLocation>
</comment>